<sequence>MTKRFGGFADNTAKKLKTDDLWGDLDDKDVNDVLLLATQDCERKDKVTQHNVSILPSYNAFKQASSASTKKVFTSTQSNPDLSINLQQASTSKITVATVGKNTFCNGIQENGFKRTRSFDSPEQLTPLEMKVKKLQEDYIAKEGEISILRTQLREIRRNNENDMQKKEKEWSEKLNVTTKQLNAVKSELEFKNLEIANLKQKVVEVAKYNNLDASFSATQSPYFKQPKNSESKSTASTISIGISDNKKTTCKQSFRIQPIIETYYPLQYKISSSIFMHAKEEKYLIDVKNRHTCRNTIPFLQNQMSQELIEKIIRLQPKVTLLSNNKQLGFDYVHHQVSKLMKCNIQDINAIVNIVCINKILMVSEQLLFNLYQFLQELQHNSEDENSRNFDVTCLETSVKGLNLNNSIFSTNEWCEKEMGINVRQSIAVIAEILPYNNYLENYLLNKKSLSFNNNEEILKYLTVTSSKLEQGYFNNSDYLQLVNSIVTIIRKLKKADNFPGLLGAITLLLNKIYLCVKPNDTNMDSIDIIGSISHEILFSHPNIQVLIHFVKFLKHSPSIFNAAYFCKMPSKKVIKIDQKEKVIHYNNGNNNFSLKIFSVSIALTF</sequence>
<dbReference type="PANTHER" id="PTHR28594">
    <property type="entry name" value="ATR-INTERACTING PROTEIN"/>
    <property type="match status" value="1"/>
</dbReference>
<dbReference type="InterPro" id="IPR033349">
    <property type="entry name" value="ATRIP"/>
</dbReference>
<dbReference type="Proteomes" id="UP000801492">
    <property type="component" value="Unassembled WGS sequence"/>
</dbReference>
<dbReference type="AlphaFoldDB" id="A0A8K0CAV0"/>
<keyword evidence="3" id="KW-1185">Reference proteome</keyword>
<evidence type="ECO:0000313" key="3">
    <source>
        <dbReference type="Proteomes" id="UP000801492"/>
    </source>
</evidence>
<keyword evidence="1" id="KW-0175">Coiled coil</keyword>
<dbReference type="OrthoDB" id="7668655at2759"/>
<protein>
    <submittedName>
        <fullName evidence="2">Uncharacterized protein</fullName>
    </submittedName>
</protein>
<proteinExistence type="predicted"/>
<dbReference type="GO" id="GO:0006281">
    <property type="term" value="P:DNA repair"/>
    <property type="evidence" value="ECO:0007669"/>
    <property type="project" value="TreeGrafter"/>
</dbReference>
<dbReference type="GO" id="GO:0000077">
    <property type="term" value="P:DNA damage checkpoint signaling"/>
    <property type="evidence" value="ECO:0007669"/>
    <property type="project" value="InterPro"/>
</dbReference>
<name>A0A8K0CAV0_IGNLU</name>
<dbReference type="PANTHER" id="PTHR28594:SF1">
    <property type="entry name" value="ATR-INTERACTING PROTEIN"/>
    <property type="match status" value="1"/>
</dbReference>
<evidence type="ECO:0000313" key="2">
    <source>
        <dbReference type="EMBL" id="KAF2884105.1"/>
    </source>
</evidence>
<gene>
    <name evidence="2" type="ORF">ILUMI_22073</name>
</gene>
<evidence type="ECO:0000256" key="1">
    <source>
        <dbReference type="SAM" id="Coils"/>
    </source>
</evidence>
<accession>A0A8K0CAV0</accession>
<reference evidence="2" key="1">
    <citation type="submission" date="2019-08" db="EMBL/GenBank/DDBJ databases">
        <title>The genome of the North American firefly Photinus pyralis.</title>
        <authorList>
            <consortium name="Photinus pyralis genome working group"/>
            <person name="Fallon T.R."/>
            <person name="Sander Lower S.E."/>
            <person name="Weng J.-K."/>
        </authorList>
    </citation>
    <scope>NUCLEOTIDE SEQUENCE</scope>
    <source>
        <strain evidence="2">TRF0915ILg1</strain>
        <tissue evidence="2">Whole body</tissue>
    </source>
</reference>
<dbReference type="EMBL" id="VTPC01090222">
    <property type="protein sequence ID" value="KAF2884105.1"/>
    <property type="molecule type" value="Genomic_DNA"/>
</dbReference>
<organism evidence="2 3">
    <name type="scientific">Ignelater luminosus</name>
    <name type="common">Cucubano</name>
    <name type="synonym">Pyrophorus luminosus</name>
    <dbReference type="NCBI Taxonomy" id="2038154"/>
    <lineage>
        <taxon>Eukaryota</taxon>
        <taxon>Metazoa</taxon>
        <taxon>Ecdysozoa</taxon>
        <taxon>Arthropoda</taxon>
        <taxon>Hexapoda</taxon>
        <taxon>Insecta</taxon>
        <taxon>Pterygota</taxon>
        <taxon>Neoptera</taxon>
        <taxon>Endopterygota</taxon>
        <taxon>Coleoptera</taxon>
        <taxon>Polyphaga</taxon>
        <taxon>Elateriformia</taxon>
        <taxon>Elateroidea</taxon>
        <taxon>Elateridae</taxon>
        <taxon>Agrypninae</taxon>
        <taxon>Pyrophorini</taxon>
        <taxon>Ignelater</taxon>
    </lineage>
</organism>
<feature type="coiled-coil region" evidence="1">
    <location>
        <begin position="150"/>
        <end position="202"/>
    </location>
</feature>
<comment type="caution">
    <text evidence="2">The sequence shown here is derived from an EMBL/GenBank/DDBJ whole genome shotgun (WGS) entry which is preliminary data.</text>
</comment>